<keyword evidence="6" id="KW-0975">Bacterial flagellum</keyword>
<evidence type="ECO:0000256" key="2">
    <source>
        <dbReference type="ARBA" id="ARBA00004613"/>
    </source>
</evidence>
<keyword evidence="5" id="KW-0964">Secreted</keyword>
<sequence>MSLSGALYNAFSGLRANTRAAGLVSTNISNATTEGYGRRTLELTPGSLGTSGGVRIAGVIRHSDPVLVSDRRVSDASLAHSDTMYTYSKRLESLIGESDTAGSLVSRVTAFENSLLSAATNPASEQRLENVATAATSLTQTLNALSDEIQQSRQNADSAIADQVTTLNETLARLDQINGDMVKASSTGTDVATLQDERNRLLDSISSIVPLRVVERDRGEIALFTMNGAVLMDGSPVEIEFSEVNAIGAAMTLSAGDLNGLTVNGIPVNSTETGMFAGGSLAAQFEIRDVTAVENQAELDAIARDLIERLGPSGPDTTLGATDPGLFTDAGIAFDPLNEEGLAGRIQLNSLVAPDSGTVWRLRDGLGAATQGEVGDGRLLQSIAAALTEATVPSSASLPSVSRSFVNHISEYSSSVAGTRVRAENERSFLSAQNTALSELELSKGVDTDQELQNLMQIEQQYAANARVMTVVDELMERLMAI</sequence>
<evidence type="ECO:0000259" key="8">
    <source>
        <dbReference type="Pfam" id="PF06429"/>
    </source>
</evidence>
<dbReference type="Pfam" id="PF06429">
    <property type="entry name" value="Flg_bbr_C"/>
    <property type="match status" value="1"/>
</dbReference>
<dbReference type="GO" id="GO:0005198">
    <property type="term" value="F:structural molecule activity"/>
    <property type="evidence" value="ECO:0007669"/>
    <property type="project" value="InterPro"/>
</dbReference>
<dbReference type="InterPro" id="IPR053927">
    <property type="entry name" value="FlgK_helical"/>
</dbReference>
<dbReference type="SUPFAM" id="SSF64518">
    <property type="entry name" value="Phase 1 flagellin"/>
    <property type="match status" value="1"/>
</dbReference>
<dbReference type="InterPro" id="IPR010930">
    <property type="entry name" value="Flg_bb/hook_C_dom"/>
</dbReference>
<accession>A0A238J6Y9</accession>
<keyword evidence="10" id="KW-0282">Flagellum</keyword>
<comment type="subcellular location">
    <subcellularLocation>
        <location evidence="1">Bacterial flagellum</location>
    </subcellularLocation>
    <subcellularLocation>
        <location evidence="2">Secreted</location>
    </subcellularLocation>
</comment>
<dbReference type="OrthoDB" id="7181295at2"/>
<organism evidence="10 11">
    <name type="scientific">Pelagimonas phthalicica</name>
    <dbReference type="NCBI Taxonomy" id="1037362"/>
    <lineage>
        <taxon>Bacteria</taxon>
        <taxon>Pseudomonadati</taxon>
        <taxon>Pseudomonadota</taxon>
        <taxon>Alphaproteobacteria</taxon>
        <taxon>Rhodobacterales</taxon>
        <taxon>Roseobacteraceae</taxon>
        <taxon>Pelagimonas</taxon>
    </lineage>
</organism>
<comment type="similarity">
    <text evidence="3">Belongs to the flagella basal body rod proteins family.</text>
</comment>
<evidence type="ECO:0000313" key="11">
    <source>
        <dbReference type="Proteomes" id="UP000225972"/>
    </source>
</evidence>
<proteinExistence type="inferred from homology"/>
<evidence type="ECO:0000256" key="3">
    <source>
        <dbReference type="ARBA" id="ARBA00009677"/>
    </source>
</evidence>
<protein>
    <recommendedName>
        <fullName evidence="4">Flagellar hook-associated protein 1</fullName>
    </recommendedName>
</protein>
<feature type="coiled-coil region" evidence="7">
    <location>
        <begin position="135"/>
        <end position="162"/>
    </location>
</feature>
<dbReference type="AlphaFoldDB" id="A0A238J6Y9"/>
<name>A0A238J6Y9_9RHOB</name>
<dbReference type="PANTHER" id="PTHR30033">
    <property type="entry name" value="FLAGELLAR HOOK-ASSOCIATED PROTEIN 1"/>
    <property type="match status" value="1"/>
</dbReference>
<keyword evidence="7" id="KW-0175">Coiled coil</keyword>
<evidence type="ECO:0000313" key="10">
    <source>
        <dbReference type="EMBL" id="SMX26145.1"/>
    </source>
</evidence>
<evidence type="ECO:0000256" key="1">
    <source>
        <dbReference type="ARBA" id="ARBA00004365"/>
    </source>
</evidence>
<feature type="domain" description="Flagellar basal-body/hook protein C-terminal" evidence="8">
    <location>
        <begin position="445"/>
        <end position="480"/>
    </location>
</feature>
<dbReference type="GO" id="GO:0009424">
    <property type="term" value="C:bacterial-type flagellum hook"/>
    <property type="evidence" value="ECO:0007669"/>
    <property type="project" value="InterPro"/>
</dbReference>
<dbReference type="Proteomes" id="UP000225972">
    <property type="component" value="Unassembled WGS sequence"/>
</dbReference>
<dbReference type="InterPro" id="IPR002371">
    <property type="entry name" value="FlgK"/>
</dbReference>
<dbReference type="RefSeq" id="WP_099241787.1">
    <property type="nucleotide sequence ID" value="NZ_FXXP01000001.1"/>
</dbReference>
<evidence type="ECO:0000256" key="6">
    <source>
        <dbReference type="ARBA" id="ARBA00023143"/>
    </source>
</evidence>
<reference evidence="11" key="1">
    <citation type="submission" date="2017-05" db="EMBL/GenBank/DDBJ databases">
        <authorList>
            <person name="Rodrigo-Torres L."/>
            <person name="Arahal R. D."/>
            <person name="Lucena T."/>
        </authorList>
    </citation>
    <scope>NUCLEOTIDE SEQUENCE [LARGE SCALE GENOMIC DNA]</scope>
    <source>
        <strain evidence="11">CECT 8649</strain>
    </source>
</reference>
<feature type="domain" description="Flagellar hook-associated protein FlgK helical" evidence="9">
    <location>
        <begin position="89"/>
        <end position="309"/>
    </location>
</feature>
<dbReference type="GO" id="GO:0044780">
    <property type="term" value="P:bacterial-type flagellum assembly"/>
    <property type="evidence" value="ECO:0007669"/>
    <property type="project" value="InterPro"/>
</dbReference>
<dbReference type="GO" id="GO:0005576">
    <property type="term" value="C:extracellular region"/>
    <property type="evidence" value="ECO:0007669"/>
    <property type="project" value="UniProtKB-SubCell"/>
</dbReference>
<dbReference type="NCBIfam" id="TIGR02492">
    <property type="entry name" value="flgK_ends"/>
    <property type="match status" value="1"/>
</dbReference>
<gene>
    <name evidence="10" type="primary">flgK</name>
    <name evidence="10" type="ORF">TRP8649_00218</name>
</gene>
<evidence type="ECO:0000256" key="7">
    <source>
        <dbReference type="SAM" id="Coils"/>
    </source>
</evidence>
<evidence type="ECO:0000256" key="4">
    <source>
        <dbReference type="ARBA" id="ARBA00016244"/>
    </source>
</evidence>
<keyword evidence="11" id="KW-1185">Reference proteome</keyword>
<dbReference type="PANTHER" id="PTHR30033:SF1">
    <property type="entry name" value="FLAGELLAR HOOK-ASSOCIATED PROTEIN 1"/>
    <property type="match status" value="1"/>
</dbReference>
<keyword evidence="10" id="KW-0966">Cell projection</keyword>
<evidence type="ECO:0000259" key="9">
    <source>
        <dbReference type="Pfam" id="PF22638"/>
    </source>
</evidence>
<dbReference type="EMBL" id="FXXP01000001">
    <property type="protein sequence ID" value="SMX26145.1"/>
    <property type="molecule type" value="Genomic_DNA"/>
</dbReference>
<dbReference type="Pfam" id="PF22638">
    <property type="entry name" value="FlgK_D1"/>
    <property type="match status" value="1"/>
</dbReference>
<evidence type="ECO:0000256" key="5">
    <source>
        <dbReference type="ARBA" id="ARBA00022525"/>
    </source>
</evidence>
<keyword evidence="10" id="KW-0969">Cilium</keyword>